<accession>A0AAD3RJP8</accession>
<evidence type="ECO:0000259" key="1">
    <source>
        <dbReference type="Pfam" id="PF18078"/>
    </source>
</evidence>
<keyword evidence="3" id="KW-1185">Reference proteome</keyword>
<dbReference type="Pfam" id="PF18078">
    <property type="entry name" value="Thioredoxin_11"/>
    <property type="match status" value="1"/>
</dbReference>
<organism evidence="2 3">
    <name type="scientific">Lates japonicus</name>
    <name type="common">Japanese lates</name>
    <dbReference type="NCBI Taxonomy" id="270547"/>
    <lineage>
        <taxon>Eukaryota</taxon>
        <taxon>Metazoa</taxon>
        <taxon>Chordata</taxon>
        <taxon>Craniata</taxon>
        <taxon>Vertebrata</taxon>
        <taxon>Euteleostomi</taxon>
        <taxon>Actinopterygii</taxon>
        <taxon>Neopterygii</taxon>
        <taxon>Teleostei</taxon>
        <taxon>Neoteleostei</taxon>
        <taxon>Acanthomorphata</taxon>
        <taxon>Carangaria</taxon>
        <taxon>Carangaria incertae sedis</taxon>
        <taxon>Centropomidae</taxon>
        <taxon>Lates</taxon>
    </lineage>
</organism>
<name>A0AAD3RJP8_LATJO</name>
<reference evidence="2" key="1">
    <citation type="submission" date="2022-08" db="EMBL/GenBank/DDBJ databases">
        <title>Genome sequencing of akame (Lates japonicus).</title>
        <authorList>
            <person name="Hashiguchi Y."/>
            <person name="Takahashi H."/>
        </authorList>
    </citation>
    <scope>NUCLEOTIDE SEQUENCE</scope>
    <source>
        <strain evidence="2">Kochi</strain>
    </source>
</reference>
<dbReference type="Proteomes" id="UP001279410">
    <property type="component" value="Unassembled WGS sequence"/>
</dbReference>
<proteinExistence type="predicted"/>
<evidence type="ECO:0000313" key="2">
    <source>
        <dbReference type="EMBL" id="GLD71012.1"/>
    </source>
</evidence>
<feature type="non-terminal residue" evidence="2">
    <location>
        <position position="1"/>
    </location>
</feature>
<protein>
    <submittedName>
        <fullName evidence="2">Neoverrucotoxin subunit alpha-like isoform X1</fullName>
    </submittedName>
</protein>
<sequence length="114" mass="12866">KGGEPYLSALTNYLKEPAEPYHVEEAAEKPQWFSTKEVLEPMRHKAKLFIDFAEANKENNNIKFLTSICSDAEQSAQQVLGHPEKSGQLLSKNLILPVFLQVSMSSNRMAVFLQ</sequence>
<dbReference type="AlphaFoldDB" id="A0AAD3RJP8"/>
<gene>
    <name evidence="2" type="ORF">AKAME5_002233200</name>
</gene>
<feature type="domain" description="SNTX thioredoxin-like" evidence="1">
    <location>
        <begin position="4"/>
        <end position="77"/>
    </location>
</feature>
<dbReference type="EMBL" id="BRZM01000486">
    <property type="protein sequence ID" value="GLD71012.1"/>
    <property type="molecule type" value="Genomic_DNA"/>
</dbReference>
<dbReference type="InterPro" id="IPR040581">
    <property type="entry name" value="Thioredoxin_11"/>
</dbReference>
<comment type="caution">
    <text evidence="2">The sequence shown here is derived from an EMBL/GenBank/DDBJ whole genome shotgun (WGS) entry which is preliminary data.</text>
</comment>
<evidence type="ECO:0000313" key="3">
    <source>
        <dbReference type="Proteomes" id="UP001279410"/>
    </source>
</evidence>